<dbReference type="RefSeq" id="WP_086106230.1">
    <property type="nucleotide sequence ID" value="NZ_NEKB01000004.1"/>
</dbReference>
<gene>
    <name evidence="2" type="ORF">B9T39_02375</name>
</gene>
<reference evidence="2 3" key="1">
    <citation type="submission" date="2017-04" db="EMBL/GenBank/DDBJ databases">
        <title>Draft genome sequences of Alloscardovia macacae UMA81211 and UMA81212 isolated from the feces of a rhesus macaque (Macaca mulatta).</title>
        <authorList>
            <person name="Albert K."/>
            <person name="Sela D.A."/>
        </authorList>
    </citation>
    <scope>NUCLEOTIDE SEQUENCE [LARGE SCALE GENOMIC DNA]</scope>
    <source>
        <strain evidence="2 3">UMA81212</strain>
    </source>
</reference>
<dbReference type="OrthoDB" id="6711752at2"/>
<sequence length="218" mass="24583">MTHTIRLRPVVESDLAQLSRIMFDTWYASDAQYADQQTCDRLYFMACFDTAHYLETSTHALVAEEVAESVILGVSMWRNDADIQRYATSQKAIAQKELDRAYTFAAQDSHFAAMLEDFLADAQRTIDLEKPAAKVSQAELRLFMMDAKARGKGVGKRLLAAAEGSMRESGASQYYLYTDSTCDYGFYDYRGMERVAEQHRVPGPGGSIVDKYIYVGQL</sequence>
<dbReference type="Proteomes" id="UP000243540">
    <property type="component" value="Unassembled WGS sequence"/>
</dbReference>
<protein>
    <recommendedName>
        <fullName evidence="1">N-acetyltransferase domain-containing protein</fullName>
    </recommendedName>
</protein>
<dbReference type="STRING" id="1160091.B9T39_02375"/>
<proteinExistence type="predicted"/>
<dbReference type="SUPFAM" id="SSF55729">
    <property type="entry name" value="Acyl-CoA N-acyltransferases (Nat)"/>
    <property type="match status" value="1"/>
</dbReference>
<evidence type="ECO:0000313" key="3">
    <source>
        <dbReference type="Proteomes" id="UP000243540"/>
    </source>
</evidence>
<dbReference type="CDD" id="cd04301">
    <property type="entry name" value="NAT_SF"/>
    <property type="match status" value="1"/>
</dbReference>
<feature type="domain" description="N-acetyltransferase" evidence="1">
    <location>
        <begin position="61"/>
        <end position="214"/>
    </location>
</feature>
<accession>A0A1Y2T1D8</accession>
<name>A0A1Y2T1D8_9BIFI</name>
<dbReference type="GO" id="GO:0016747">
    <property type="term" value="F:acyltransferase activity, transferring groups other than amino-acyl groups"/>
    <property type="evidence" value="ECO:0007669"/>
    <property type="project" value="InterPro"/>
</dbReference>
<comment type="caution">
    <text evidence="2">The sequence shown here is derived from an EMBL/GenBank/DDBJ whole genome shotgun (WGS) entry which is preliminary data.</text>
</comment>
<organism evidence="2 3">
    <name type="scientific">Alloscardovia macacae</name>
    <dbReference type="NCBI Taxonomy" id="1160091"/>
    <lineage>
        <taxon>Bacteria</taxon>
        <taxon>Bacillati</taxon>
        <taxon>Actinomycetota</taxon>
        <taxon>Actinomycetes</taxon>
        <taxon>Bifidobacteriales</taxon>
        <taxon>Bifidobacteriaceae</taxon>
        <taxon>Alloscardovia</taxon>
    </lineage>
</organism>
<evidence type="ECO:0000313" key="2">
    <source>
        <dbReference type="EMBL" id="OTA29701.1"/>
    </source>
</evidence>
<dbReference type="Pfam" id="PF00583">
    <property type="entry name" value="Acetyltransf_1"/>
    <property type="match status" value="1"/>
</dbReference>
<dbReference type="InterPro" id="IPR016181">
    <property type="entry name" value="Acyl_CoA_acyltransferase"/>
</dbReference>
<evidence type="ECO:0000259" key="1">
    <source>
        <dbReference type="PROSITE" id="PS51186"/>
    </source>
</evidence>
<dbReference type="EMBL" id="NEKC01000004">
    <property type="protein sequence ID" value="OTA29701.1"/>
    <property type="molecule type" value="Genomic_DNA"/>
</dbReference>
<dbReference type="Gene3D" id="3.40.630.30">
    <property type="match status" value="1"/>
</dbReference>
<dbReference type="AlphaFoldDB" id="A0A1Y2T1D8"/>
<dbReference type="InterPro" id="IPR000182">
    <property type="entry name" value="GNAT_dom"/>
</dbReference>
<dbReference type="PROSITE" id="PS51186">
    <property type="entry name" value="GNAT"/>
    <property type="match status" value="1"/>
</dbReference>